<dbReference type="Proteomes" id="UP000800040">
    <property type="component" value="Unassembled WGS sequence"/>
</dbReference>
<feature type="signal peptide" evidence="1">
    <location>
        <begin position="1"/>
        <end position="18"/>
    </location>
</feature>
<organism evidence="2 3">
    <name type="scientific">Decorospora gaudefroyi</name>
    <dbReference type="NCBI Taxonomy" id="184978"/>
    <lineage>
        <taxon>Eukaryota</taxon>
        <taxon>Fungi</taxon>
        <taxon>Dikarya</taxon>
        <taxon>Ascomycota</taxon>
        <taxon>Pezizomycotina</taxon>
        <taxon>Dothideomycetes</taxon>
        <taxon>Pleosporomycetidae</taxon>
        <taxon>Pleosporales</taxon>
        <taxon>Pleosporineae</taxon>
        <taxon>Pleosporaceae</taxon>
        <taxon>Decorospora</taxon>
    </lineage>
</organism>
<dbReference type="EMBL" id="ML975281">
    <property type="protein sequence ID" value="KAF1835817.1"/>
    <property type="molecule type" value="Genomic_DNA"/>
</dbReference>
<reference evidence="2" key="1">
    <citation type="submission" date="2020-01" db="EMBL/GenBank/DDBJ databases">
        <authorList>
            <consortium name="DOE Joint Genome Institute"/>
            <person name="Haridas S."/>
            <person name="Albert R."/>
            <person name="Binder M."/>
            <person name="Bloem J."/>
            <person name="Labutti K."/>
            <person name="Salamov A."/>
            <person name="Andreopoulos B."/>
            <person name="Baker S.E."/>
            <person name="Barry K."/>
            <person name="Bills G."/>
            <person name="Bluhm B.H."/>
            <person name="Cannon C."/>
            <person name="Castanera R."/>
            <person name="Culley D.E."/>
            <person name="Daum C."/>
            <person name="Ezra D."/>
            <person name="Gonzalez J.B."/>
            <person name="Henrissat B."/>
            <person name="Kuo A."/>
            <person name="Liang C."/>
            <person name="Lipzen A."/>
            <person name="Lutzoni F."/>
            <person name="Magnuson J."/>
            <person name="Mondo S."/>
            <person name="Nolan M."/>
            <person name="Ohm R."/>
            <person name="Pangilinan J."/>
            <person name="Park H.-J."/>
            <person name="Ramirez L."/>
            <person name="Alfaro M."/>
            <person name="Sun H."/>
            <person name="Tritt A."/>
            <person name="Yoshinaga Y."/>
            <person name="Zwiers L.-H."/>
            <person name="Turgeon B.G."/>
            <person name="Goodwin S.B."/>
            <person name="Spatafora J.W."/>
            <person name="Crous P.W."/>
            <person name="Grigoriev I.V."/>
        </authorList>
    </citation>
    <scope>NUCLEOTIDE SEQUENCE</scope>
    <source>
        <strain evidence="2">P77</strain>
    </source>
</reference>
<protein>
    <submittedName>
        <fullName evidence="2">Uncharacterized protein</fullName>
    </submittedName>
</protein>
<evidence type="ECO:0000313" key="3">
    <source>
        <dbReference type="Proteomes" id="UP000800040"/>
    </source>
</evidence>
<gene>
    <name evidence="2" type="ORF">BDW02DRAFT_547255</name>
</gene>
<keyword evidence="1" id="KW-0732">Signal</keyword>
<accession>A0A6A5KIY0</accession>
<evidence type="ECO:0000313" key="2">
    <source>
        <dbReference type="EMBL" id="KAF1835817.1"/>
    </source>
</evidence>
<proteinExistence type="predicted"/>
<name>A0A6A5KIY0_9PLEO</name>
<feature type="chain" id="PRO_5025643647" evidence="1">
    <location>
        <begin position="19"/>
        <end position="85"/>
    </location>
</feature>
<sequence>MRFTISTLAILSAAAVHGAAIDARSDGCPPLAPWPVGNPGTERYHVCCAYTLNWNDCCNRDNPEPIVVDGKQLRACTDSVFLVEK</sequence>
<dbReference type="AlphaFoldDB" id="A0A6A5KIY0"/>
<dbReference type="OrthoDB" id="3780813at2759"/>
<keyword evidence="3" id="KW-1185">Reference proteome</keyword>
<evidence type="ECO:0000256" key="1">
    <source>
        <dbReference type="SAM" id="SignalP"/>
    </source>
</evidence>